<evidence type="ECO:0000313" key="2">
    <source>
        <dbReference type="Proteomes" id="UP000236724"/>
    </source>
</evidence>
<dbReference type="AlphaFoldDB" id="A0A1H6FDW5"/>
<dbReference type="RefSeq" id="WP_103921162.1">
    <property type="nucleotide sequence ID" value="NZ_FMSV02000533.1"/>
</dbReference>
<name>A0A1H6FDW5_9GAMM</name>
<reference evidence="1 2" key="1">
    <citation type="submission" date="2016-10" db="EMBL/GenBank/DDBJ databases">
        <authorList>
            <person name="de Groot N.N."/>
        </authorList>
    </citation>
    <scope>NUCLEOTIDE SEQUENCE [LARGE SCALE GENOMIC DNA]</scope>
    <source>
        <strain evidence="1">MBHS1</strain>
    </source>
</reference>
<evidence type="ECO:0000313" key="1">
    <source>
        <dbReference type="EMBL" id="SEH07519.1"/>
    </source>
</evidence>
<dbReference type="EMBL" id="FMSV02000533">
    <property type="protein sequence ID" value="SEH07519.1"/>
    <property type="molecule type" value="Genomic_DNA"/>
</dbReference>
<sequence>MANTSPYLTELENEIHQVPAEFLPLLLSIVKSYRQSLQLMSAEDSFKQGWQETKQGETYPLADLWEDID</sequence>
<protein>
    <recommendedName>
        <fullName evidence="3">DUF2281 domain-containing protein</fullName>
    </recommendedName>
</protein>
<keyword evidence="2" id="KW-1185">Reference proteome</keyword>
<accession>A0A1H6FDW5</accession>
<dbReference type="OrthoDB" id="164435at2"/>
<organism evidence="1 2">
    <name type="scientific">Candidatus Venteria ishoeyi</name>
    <dbReference type="NCBI Taxonomy" id="1899563"/>
    <lineage>
        <taxon>Bacteria</taxon>
        <taxon>Pseudomonadati</taxon>
        <taxon>Pseudomonadota</taxon>
        <taxon>Gammaproteobacteria</taxon>
        <taxon>Thiotrichales</taxon>
        <taxon>Thiotrichaceae</taxon>
        <taxon>Venteria</taxon>
    </lineage>
</organism>
<dbReference type="Proteomes" id="UP000236724">
    <property type="component" value="Unassembled WGS sequence"/>
</dbReference>
<gene>
    <name evidence="1" type="ORF">MBHS_03395</name>
</gene>
<evidence type="ECO:0008006" key="3">
    <source>
        <dbReference type="Google" id="ProtNLM"/>
    </source>
</evidence>
<proteinExistence type="predicted"/>